<dbReference type="AlphaFoldDB" id="A0A3Q2FVP4"/>
<keyword evidence="5" id="KW-1185">Reference proteome</keyword>
<dbReference type="OMA" id="RNNEMRV"/>
<keyword evidence="1" id="KW-0732">Signal</keyword>
<dbReference type="SMART" id="SM00892">
    <property type="entry name" value="Endonuclease_NS"/>
    <property type="match status" value="1"/>
</dbReference>
<feature type="chain" id="PRO_5018693891" evidence="1">
    <location>
        <begin position="30"/>
        <end position="314"/>
    </location>
</feature>
<dbReference type="PANTHER" id="PTHR21472:SF18">
    <property type="entry name" value="ENDONUCLEASE DOMAIN-CONTAINING 1 PROTEIN"/>
    <property type="match status" value="1"/>
</dbReference>
<dbReference type="OrthoDB" id="69221at2759"/>
<evidence type="ECO:0000313" key="4">
    <source>
        <dbReference type="Ensembl" id="ENSCVAP00000011585.1"/>
    </source>
</evidence>
<protein>
    <submittedName>
        <fullName evidence="4">Endonuclease domain-containing 1 protein-like</fullName>
    </submittedName>
</protein>
<dbReference type="Gene3D" id="3.40.570.10">
    <property type="entry name" value="Extracellular Endonuclease, subunit A"/>
    <property type="match status" value="1"/>
</dbReference>
<dbReference type="Pfam" id="PF01223">
    <property type="entry name" value="Endonuclease_NS"/>
    <property type="match status" value="1"/>
</dbReference>
<dbReference type="SMART" id="SM00477">
    <property type="entry name" value="NUC"/>
    <property type="match status" value="1"/>
</dbReference>
<dbReference type="GO" id="GO:0003676">
    <property type="term" value="F:nucleic acid binding"/>
    <property type="evidence" value="ECO:0007669"/>
    <property type="project" value="InterPro"/>
</dbReference>
<dbReference type="GO" id="GO:0046872">
    <property type="term" value="F:metal ion binding"/>
    <property type="evidence" value="ECO:0007669"/>
    <property type="project" value="InterPro"/>
</dbReference>
<name>A0A3Q2FVP4_CYPVA</name>
<sequence>MSQIMRGSLLSLSAALLLLLPWFNGLAEGEVKKGFKDCLRFFYNKKLPTGLGGDYSDLREYQPICQRYKNDWRFASLYHKKSRTPLFSAYIMSPGEGGRPDDPWMYEPRLANPKSSWEMQPFQTPVPKDVIESQAVLDDYKNSGFTRGHLAPSSHQNTKEDKEATFTLTNIVPQKEESNSGPWKTWEEKVRKSFKNYCKGEMYVITGVIPYESNTPLINGRVAVPEYIWSAYCCPKYASKLPEEEQKFFPAYGAVGRNDPNSNDKIVKKTENYHGYEVREMPLENLESVLKKRMNRKGDGVNLFDSKCPKPKKP</sequence>
<evidence type="ECO:0000259" key="3">
    <source>
        <dbReference type="SMART" id="SM00892"/>
    </source>
</evidence>
<dbReference type="RefSeq" id="XP_015224517.1">
    <property type="nucleotide sequence ID" value="XM_015369031.1"/>
</dbReference>
<dbReference type="GeneTree" id="ENSGT01030000234592"/>
<dbReference type="GeneID" id="107080828"/>
<dbReference type="SUPFAM" id="SSF54060">
    <property type="entry name" value="His-Me finger endonucleases"/>
    <property type="match status" value="1"/>
</dbReference>
<accession>A0A3Q2FVP4</accession>
<organism evidence="4 5">
    <name type="scientific">Cyprinodon variegatus</name>
    <name type="common">Sheepshead minnow</name>
    <dbReference type="NCBI Taxonomy" id="28743"/>
    <lineage>
        <taxon>Eukaryota</taxon>
        <taxon>Metazoa</taxon>
        <taxon>Chordata</taxon>
        <taxon>Craniata</taxon>
        <taxon>Vertebrata</taxon>
        <taxon>Euteleostomi</taxon>
        <taxon>Actinopterygii</taxon>
        <taxon>Neopterygii</taxon>
        <taxon>Teleostei</taxon>
        <taxon>Neoteleostei</taxon>
        <taxon>Acanthomorphata</taxon>
        <taxon>Ovalentaria</taxon>
        <taxon>Atherinomorphae</taxon>
        <taxon>Cyprinodontiformes</taxon>
        <taxon>Cyprinodontidae</taxon>
        <taxon>Cyprinodon</taxon>
    </lineage>
</organism>
<feature type="domain" description="DNA/RNA non-specific endonuclease/pyrophosphatase/phosphodiesterase" evidence="3">
    <location>
        <begin position="70"/>
        <end position="313"/>
    </location>
</feature>
<dbReference type="InterPro" id="IPR020821">
    <property type="entry name" value="ENPP1-3/EXOG-like_nuc-like"/>
</dbReference>
<evidence type="ECO:0000313" key="5">
    <source>
        <dbReference type="Proteomes" id="UP000265020"/>
    </source>
</evidence>
<feature type="signal peptide" evidence="1">
    <location>
        <begin position="1"/>
        <end position="29"/>
    </location>
</feature>
<dbReference type="InterPro" id="IPR044929">
    <property type="entry name" value="DNA/RNA_non-sp_Endonuclease_sf"/>
</dbReference>
<evidence type="ECO:0000256" key="1">
    <source>
        <dbReference type="SAM" id="SignalP"/>
    </source>
</evidence>
<feature type="domain" description="ENPP1-3/EXOG-like endonuclease/phosphodiesterase" evidence="2">
    <location>
        <begin position="71"/>
        <end position="285"/>
    </location>
</feature>
<reference evidence="4" key="2">
    <citation type="submission" date="2025-09" db="UniProtKB">
        <authorList>
            <consortium name="Ensembl"/>
        </authorList>
    </citation>
    <scope>IDENTIFICATION</scope>
</reference>
<proteinExistence type="predicted"/>
<dbReference type="PANTHER" id="PTHR21472">
    <property type="entry name" value="ENDONUCLEASE DOMAIN-CONTAINING 1 PROTEIN ENDOD1"/>
    <property type="match status" value="1"/>
</dbReference>
<dbReference type="Proteomes" id="UP000265020">
    <property type="component" value="Unassembled WGS sequence"/>
</dbReference>
<dbReference type="InterPro" id="IPR001604">
    <property type="entry name" value="Endo_G_ENPP1-like_dom"/>
</dbReference>
<dbReference type="InterPro" id="IPR044925">
    <property type="entry name" value="His-Me_finger_sf"/>
</dbReference>
<reference evidence="4" key="1">
    <citation type="submission" date="2025-08" db="UniProtKB">
        <authorList>
            <consortium name="Ensembl"/>
        </authorList>
    </citation>
    <scope>IDENTIFICATION</scope>
</reference>
<dbReference type="KEGG" id="cvg:107080828"/>
<dbReference type="Ensembl" id="ENSCVAT00000018595.1">
    <property type="protein sequence ID" value="ENSCVAP00000011585.1"/>
    <property type="gene ID" value="ENSCVAG00000013891.1"/>
</dbReference>
<dbReference type="InterPro" id="IPR039015">
    <property type="entry name" value="ENDOD1"/>
</dbReference>
<dbReference type="GO" id="GO:0016787">
    <property type="term" value="F:hydrolase activity"/>
    <property type="evidence" value="ECO:0007669"/>
    <property type="project" value="InterPro"/>
</dbReference>
<dbReference type="STRING" id="28743.ENSCVAP00000011585"/>
<evidence type="ECO:0000259" key="2">
    <source>
        <dbReference type="SMART" id="SM00477"/>
    </source>
</evidence>